<keyword evidence="7" id="KW-1185">Reference proteome</keyword>
<comment type="similarity">
    <text evidence="1">Belongs to the glycosyltransferase 2 family.</text>
</comment>
<name>A0AA37QAL5_9BACT</name>
<reference evidence="6" key="1">
    <citation type="submission" date="2022-08" db="EMBL/GenBank/DDBJ databases">
        <title>Draft genome sequencing of Roseisolibacter agri AW1220.</title>
        <authorList>
            <person name="Tobiishi Y."/>
            <person name="Tonouchi A."/>
        </authorList>
    </citation>
    <scope>NUCLEOTIDE SEQUENCE</scope>
    <source>
        <strain evidence="6">AW1220</strain>
    </source>
</reference>
<evidence type="ECO:0000256" key="4">
    <source>
        <dbReference type="SAM" id="MobiDB-lite"/>
    </source>
</evidence>
<protein>
    <submittedName>
        <fullName evidence="6">Glycosyl transferase</fullName>
    </submittedName>
</protein>
<dbReference type="AlphaFoldDB" id="A0AA37QAL5"/>
<dbReference type="PANTHER" id="PTHR43630:SF1">
    <property type="entry name" value="POLY-BETA-1,6-N-ACETYL-D-GLUCOSAMINE SYNTHASE"/>
    <property type="match status" value="1"/>
</dbReference>
<comment type="caution">
    <text evidence="6">The sequence shown here is derived from an EMBL/GenBank/DDBJ whole genome shotgun (WGS) entry which is preliminary data.</text>
</comment>
<evidence type="ECO:0000313" key="7">
    <source>
        <dbReference type="Proteomes" id="UP001161325"/>
    </source>
</evidence>
<organism evidence="6 7">
    <name type="scientific">Roseisolibacter agri</name>
    <dbReference type="NCBI Taxonomy" id="2014610"/>
    <lineage>
        <taxon>Bacteria</taxon>
        <taxon>Pseudomonadati</taxon>
        <taxon>Gemmatimonadota</taxon>
        <taxon>Gemmatimonadia</taxon>
        <taxon>Gemmatimonadales</taxon>
        <taxon>Gemmatimonadaceae</taxon>
        <taxon>Roseisolibacter</taxon>
    </lineage>
</organism>
<dbReference type="RefSeq" id="WP_284350614.1">
    <property type="nucleotide sequence ID" value="NZ_BRXS01000004.1"/>
</dbReference>
<dbReference type="Pfam" id="PF13641">
    <property type="entry name" value="Glyco_tranf_2_3"/>
    <property type="match status" value="1"/>
</dbReference>
<feature type="transmembrane region" description="Helical" evidence="5">
    <location>
        <begin position="375"/>
        <end position="395"/>
    </location>
</feature>
<evidence type="ECO:0000256" key="3">
    <source>
        <dbReference type="ARBA" id="ARBA00022679"/>
    </source>
</evidence>
<dbReference type="Gene3D" id="3.90.550.10">
    <property type="entry name" value="Spore Coat Polysaccharide Biosynthesis Protein SpsA, Chain A"/>
    <property type="match status" value="1"/>
</dbReference>
<proteinExistence type="inferred from homology"/>
<gene>
    <name evidence="6" type="ORF">rosag_26590</name>
</gene>
<evidence type="ECO:0000313" key="6">
    <source>
        <dbReference type="EMBL" id="GLC26146.1"/>
    </source>
</evidence>
<keyword evidence="3 6" id="KW-0808">Transferase</keyword>
<keyword evidence="2" id="KW-0328">Glycosyltransferase</keyword>
<dbReference type="CDD" id="cd06423">
    <property type="entry name" value="CESA_like"/>
    <property type="match status" value="1"/>
</dbReference>
<accession>A0AA37QAL5</accession>
<feature type="transmembrane region" description="Helical" evidence="5">
    <location>
        <begin position="337"/>
        <end position="363"/>
    </location>
</feature>
<evidence type="ECO:0000256" key="2">
    <source>
        <dbReference type="ARBA" id="ARBA00022676"/>
    </source>
</evidence>
<sequence>MIVRAASFGLFVCLMVLAVYTVRHYLFTLNRLFGRHRQPYIDIAFADWPVLTVLVPAHNEERVIGHALDALLASEYPADRFVVVPIDDRSTDGTWPILEDYAARFPGRVLPRRRTTGSMPGKAAGLEEVSREAGGDVHIVFDADYVPGPRLLRQLAAPFLDPEVGAVMGRVVPLNVGDALLPRLLDLERSAGYQVDQQARMNLGLVPQYGGTVGGVRVAALRQVGGWRTDTLAEDTDMTLRLVLEGWSVVYQNRSECYEEVPESWPARERQIRRWASGHTQAFARYAGRLLRNPSRLPWWTVVDGLLLLGVYLVPVVMLLGWVCTLLLFYAGHPPGYLPLAFLVVSSFNTIGNFAAFFEVAAAVRLDGSRHRVRLLPLLFMGFLVSFAASLRATFSRGSWRRRHGPIQWDKTERYRDPSADLATLLASTRDASPAGPRVDEIPAGVPDLGGVPS</sequence>
<dbReference type="SUPFAM" id="SSF53448">
    <property type="entry name" value="Nucleotide-diphospho-sugar transferases"/>
    <property type="match status" value="1"/>
</dbReference>
<feature type="transmembrane region" description="Helical" evidence="5">
    <location>
        <begin position="6"/>
        <end position="27"/>
    </location>
</feature>
<keyword evidence="5" id="KW-0812">Transmembrane</keyword>
<feature type="region of interest" description="Disordered" evidence="4">
    <location>
        <begin position="429"/>
        <end position="454"/>
    </location>
</feature>
<evidence type="ECO:0000256" key="1">
    <source>
        <dbReference type="ARBA" id="ARBA00006739"/>
    </source>
</evidence>
<dbReference type="PANTHER" id="PTHR43630">
    <property type="entry name" value="POLY-BETA-1,6-N-ACETYL-D-GLUCOSAMINE SYNTHASE"/>
    <property type="match status" value="1"/>
</dbReference>
<dbReference type="GO" id="GO:0016757">
    <property type="term" value="F:glycosyltransferase activity"/>
    <property type="evidence" value="ECO:0007669"/>
    <property type="project" value="UniProtKB-KW"/>
</dbReference>
<evidence type="ECO:0000256" key="5">
    <source>
        <dbReference type="SAM" id="Phobius"/>
    </source>
</evidence>
<keyword evidence="5" id="KW-0472">Membrane</keyword>
<dbReference type="EMBL" id="BRXS01000004">
    <property type="protein sequence ID" value="GLC26146.1"/>
    <property type="molecule type" value="Genomic_DNA"/>
</dbReference>
<feature type="transmembrane region" description="Helical" evidence="5">
    <location>
        <begin position="306"/>
        <end position="331"/>
    </location>
</feature>
<keyword evidence="5" id="KW-1133">Transmembrane helix</keyword>
<dbReference type="Proteomes" id="UP001161325">
    <property type="component" value="Unassembled WGS sequence"/>
</dbReference>
<dbReference type="InterPro" id="IPR029044">
    <property type="entry name" value="Nucleotide-diphossugar_trans"/>
</dbReference>